<proteinExistence type="predicted"/>
<feature type="transmembrane region" description="Helical" evidence="5">
    <location>
        <begin position="20"/>
        <end position="39"/>
    </location>
</feature>
<name>A0A238YBL0_9BACT</name>
<reference evidence="7 8" key="1">
    <citation type="submission" date="2017-06" db="EMBL/GenBank/DDBJ databases">
        <authorList>
            <person name="Kim H.J."/>
            <person name="Triplett B.A."/>
        </authorList>
    </citation>
    <scope>NUCLEOTIDE SEQUENCE [LARGE SCALE GENOMIC DNA]</scope>
    <source>
        <strain evidence="7 8">DSM 13116</strain>
    </source>
</reference>
<feature type="transmembrane region" description="Helical" evidence="5">
    <location>
        <begin position="51"/>
        <end position="69"/>
    </location>
</feature>
<protein>
    <submittedName>
        <fullName evidence="7">Methylamine utilisation protein MauE</fullName>
    </submittedName>
</protein>
<gene>
    <name evidence="7" type="ORF">SAMN04488503_0832</name>
</gene>
<evidence type="ECO:0000256" key="2">
    <source>
        <dbReference type="ARBA" id="ARBA00022692"/>
    </source>
</evidence>
<evidence type="ECO:0000256" key="5">
    <source>
        <dbReference type="SAM" id="Phobius"/>
    </source>
</evidence>
<evidence type="ECO:0000313" key="7">
    <source>
        <dbReference type="EMBL" id="SNR68178.1"/>
    </source>
</evidence>
<keyword evidence="4 5" id="KW-0472">Membrane</keyword>
<dbReference type="Proteomes" id="UP000198324">
    <property type="component" value="Unassembled WGS sequence"/>
</dbReference>
<keyword evidence="3 5" id="KW-1133">Transmembrane helix</keyword>
<dbReference type="Pfam" id="PF07291">
    <property type="entry name" value="MauE"/>
    <property type="match status" value="1"/>
</dbReference>
<dbReference type="RefSeq" id="WP_089271977.1">
    <property type="nucleotide sequence ID" value="NZ_FZOC01000001.1"/>
</dbReference>
<comment type="subcellular location">
    <subcellularLocation>
        <location evidence="1">Membrane</location>
        <topology evidence="1">Multi-pass membrane protein</topology>
    </subcellularLocation>
</comment>
<dbReference type="GO" id="GO:0030416">
    <property type="term" value="P:methylamine metabolic process"/>
    <property type="evidence" value="ECO:0007669"/>
    <property type="project" value="InterPro"/>
</dbReference>
<evidence type="ECO:0000256" key="4">
    <source>
        <dbReference type="ARBA" id="ARBA00023136"/>
    </source>
</evidence>
<dbReference type="UniPathway" id="UPA00895"/>
<dbReference type="OrthoDB" id="9809646at2"/>
<organism evidence="7 8">
    <name type="scientific">Humidesulfovibrio mexicanus</name>
    <dbReference type="NCBI Taxonomy" id="147047"/>
    <lineage>
        <taxon>Bacteria</taxon>
        <taxon>Pseudomonadati</taxon>
        <taxon>Thermodesulfobacteriota</taxon>
        <taxon>Desulfovibrionia</taxon>
        <taxon>Desulfovibrionales</taxon>
        <taxon>Desulfovibrionaceae</taxon>
        <taxon>Humidesulfovibrio</taxon>
    </lineage>
</organism>
<dbReference type="AlphaFoldDB" id="A0A238YBL0"/>
<evidence type="ECO:0000256" key="3">
    <source>
        <dbReference type="ARBA" id="ARBA00022989"/>
    </source>
</evidence>
<evidence type="ECO:0000256" key="1">
    <source>
        <dbReference type="ARBA" id="ARBA00004141"/>
    </source>
</evidence>
<accession>A0A238YBL0</accession>
<dbReference type="GO" id="GO:0016020">
    <property type="term" value="C:membrane"/>
    <property type="evidence" value="ECO:0007669"/>
    <property type="project" value="UniProtKB-SubCell"/>
</dbReference>
<evidence type="ECO:0000259" key="6">
    <source>
        <dbReference type="Pfam" id="PF07291"/>
    </source>
</evidence>
<evidence type="ECO:0000313" key="8">
    <source>
        <dbReference type="Proteomes" id="UP000198324"/>
    </source>
</evidence>
<dbReference type="InterPro" id="IPR009908">
    <property type="entry name" value="Methylamine_util_MauE"/>
</dbReference>
<keyword evidence="2 5" id="KW-0812">Transmembrane</keyword>
<feature type="domain" description="Methylamine utilisation protein MauE" evidence="6">
    <location>
        <begin position="17"/>
        <end position="142"/>
    </location>
</feature>
<keyword evidence="8" id="KW-1185">Reference proteome</keyword>
<sequence length="159" mass="17463">MPGLREEVAPGGFPWESVAWLLRMAVAVVFLYASADKIIHPQAFAGIVRDYRLLPEALVNLTALWLPWFELVLGLCLYTGLWSRAAVLLSFGLLAAFFAAIVFNYARGLNVACGCFTSSPEEAAPMLWYMGRDALLLCLPLAAWEAQNRADSRDGALLP</sequence>
<dbReference type="EMBL" id="FZOC01000001">
    <property type="protein sequence ID" value="SNR68178.1"/>
    <property type="molecule type" value="Genomic_DNA"/>
</dbReference>
<feature type="transmembrane region" description="Helical" evidence="5">
    <location>
        <begin position="81"/>
        <end position="103"/>
    </location>
</feature>